<evidence type="ECO:0000313" key="3">
    <source>
        <dbReference type="EMBL" id="MBD7981151.1"/>
    </source>
</evidence>
<organism evidence="3 4">
    <name type="scientific">Oerskovia merdavium</name>
    <dbReference type="NCBI Taxonomy" id="2762227"/>
    <lineage>
        <taxon>Bacteria</taxon>
        <taxon>Bacillati</taxon>
        <taxon>Actinomycetota</taxon>
        <taxon>Actinomycetes</taxon>
        <taxon>Micrococcales</taxon>
        <taxon>Cellulomonadaceae</taxon>
        <taxon>Oerskovia</taxon>
    </lineage>
</organism>
<keyword evidence="4" id="KW-1185">Reference proteome</keyword>
<accession>A0ABR8TZD0</accession>
<evidence type="ECO:0000256" key="1">
    <source>
        <dbReference type="SAM" id="MobiDB-lite"/>
    </source>
</evidence>
<gene>
    <name evidence="3" type="ORF">H9641_10565</name>
</gene>
<proteinExistence type="predicted"/>
<feature type="region of interest" description="Disordered" evidence="1">
    <location>
        <begin position="1"/>
        <end position="24"/>
    </location>
</feature>
<feature type="chain" id="PRO_5046227595" description="Lipoprotein" evidence="2">
    <location>
        <begin position="47"/>
        <end position="200"/>
    </location>
</feature>
<feature type="region of interest" description="Disordered" evidence="1">
    <location>
        <begin position="45"/>
        <end position="90"/>
    </location>
</feature>
<dbReference type="Proteomes" id="UP000655570">
    <property type="component" value="Unassembled WGS sequence"/>
</dbReference>
<evidence type="ECO:0008006" key="5">
    <source>
        <dbReference type="Google" id="ProtNLM"/>
    </source>
</evidence>
<evidence type="ECO:0000256" key="2">
    <source>
        <dbReference type="SAM" id="SignalP"/>
    </source>
</evidence>
<feature type="compositionally biased region" description="Low complexity" evidence="1">
    <location>
        <begin position="45"/>
        <end position="74"/>
    </location>
</feature>
<reference evidence="3 4" key="1">
    <citation type="submission" date="2020-08" db="EMBL/GenBank/DDBJ databases">
        <title>A Genomic Blueprint of the Chicken Gut Microbiome.</title>
        <authorList>
            <person name="Gilroy R."/>
            <person name="Ravi A."/>
            <person name="Getino M."/>
            <person name="Pursley I."/>
            <person name="Horton D.L."/>
            <person name="Alikhan N.-F."/>
            <person name="Baker D."/>
            <person name="Gharbi K."/>
            <person name="Hall N."/>
            <person name="Watson M."/>
            <person name="Adriaenssens E.M."/>
            <person name="Foster-Nyarko E."/>
            <person name="Jarju S."/>
            <person name="Secka A."/>
            <person name="Antonio M."/>
            <person name="Oren A."/>
            <person name="Chaudhuri R."/>
            <person name="La Ragione R.M."/>
            <person name="Hildebrand F."/>
            <person name="Pallen M.J."/>
        </authorList>
    </citation>
    <scope>NUCLEOTIDE SEQUENCE [LARGE SCALE GENOMIC DNA]</scope>
    <source>
        <strain evidence="3 4">Sa2CUA9</strain>
    </source>
</reference>
<dbReference type="RefSeq" id="WP_191803497.1">
    <property type="nucleotide sequence ID" value="NZ_JACSQF010000009.1"/>
</dbReference>
<keyword evidence="2" id="KW-0732">Signal</keyword>
<evidence type="ECO:0000313" key="4">
    <source>
        <dbReference type="Proteomes" id="UP000655570"/>
    </source>
</evidence>
<comment type="caution">
    <text evidence="3">The sequence shown here is derived from an EMBL/GenBank/DDBJ whole genome shotgun (WGS) entry which is preliminary data.</text>
</comment>
<dbReference type="EMBL" id="JACSQF010000009">
    <property type="protein sequence ID" value="MBD7981151.1"/>
    <property type="molecule type" value="Genomic_DNA"/>
</dbReference>
<name>A0ABR8TZD0_9CELL</name>
<sequence>MTTTYRPSLRPVRSSRTTSLPSARRGAVLAPVVALALLTAACSGTAEPRATPTATPSSTGTAAAPEAAVDTTPMAPEPTPEPDAADESPEASFRAWLAASRAPAVETACGYMTPTLVDRMVAEMTAQGWPGITDCSSMITTTAELYAAVGDVAEVEIAVREERPDATVLSVAYAGGDCGSAVMVPEGARWIITEQSEEQC</sequence>
<protein>
    <recommendedName>
        <fullName evidence="5">Lipoprotein</fullName>
    </recommendedName>
</protein>
<feature type="signal peptide" evidence="2">
    <location>
        <begin position="1"/>
        <end position="46"/>
    </location>
</feature>